<dbReference type="InterPro" id="IPR052016">
    <property type="entry name" value="Bact_Sigma-Reg"/>
</dbReference>
<evidence type="ECO:0000259" key="3">
    <source>
        <dbReference type="SMART" id="SM00331"/>
    </source>
</evidence>
<name>A0ABT3L662_9CYAN</name>
<evidence type="ECO:0000313" key="5">
    <source>
        <dbReference type="Proteomes" id="UP001526426"/>
    </source>
</evidence>
<keyword evidence="1" id="KW-0378">Hydrolase</keyword>
<dbReference type="Pfam" id="PF07228">
    <property type="entry name" value="SpoIIE"/>
    <property type="match status" value="1"/>
</dbReference>
<dbReference type="PANTHER" id="PTHR43156">
    <property type="entry name" value="STAGE II SPORULATION PROTEIN E-RELATED"/>
    <property type="match status" value="1"/>
</dbReference>
<evidence type="ECO:0000256" key="1">
    <source>
        <dbReference type="ARBA" id="ARBA00022801"/>
    </source>
</evidence>
<dbReference type="InterPro" id="IPR036457">
    <property type="entry name" value="PPM-type-like_dom_sf"/>
</dbReference>
<dbReference type="Gene3D" id="3.60.40.10">
    <property type="entry name" value="PPM-type phosphatase domain"/>
    <property type="match status" value="1"/>
</dbReference>
<dbReference type="SUPFAM" id="SSF81606">
    <property type="entry name" value="PP2C-like"/>
    <property type="match status" value="1"/>
</dbReference>
<comment type="caution">
    <text evidence="4">The sequence shown here is derived from an EMBL/GenBank/DDBJ whole genome shotgun (WGS) entry which is preliminary data.</text>
</comment>
<reference evidence="4 5" key="1">
    <citation type="submission" date="2021-08" db="EMBL/GenBank/DDBJ databases">
        <title>Draft genome sequence of Spirulina subsalsa with high tolerance to salinity and hype-accumulation of phycocyanin.</title>
        <authorList>
            <person name="Pei H."/>
            <person name="Jiang L."/>
        </authorList>
    </citation>
    <scope>NUCLEOTIDE SEQUENCE [LARGE SCALE GENOMIC DNA]</scope>
    <source>
        <strain evidence="4 5">FACHB-351</strain>
    </source>
</reference>
<evidence type="ECO:0000256" key="2">
    <source>
        <dbReference type="SAM" id="Coils"/>
    </source>
</evidence>
<evidence type="ECO:0000313" key="4">
    <source>
        <dbReference type="EMBL" id="MCW6036988.1"/>
    </source>
</evidence>
<keyword evidence="2" id="KW-0175">Coiled coil</keyword>
<sequence>MIRLGSITLTHSDSIYAIRKKVLQVLKLFTEDPILPGKIASATSQVCRLLDQTSVKSTVNITLFHKAHRLAFCLTFVGQHPLPEAAFLHIFFDEVNYPTSKRRVFQVQCVVFLKTGLPHDGLLEQARRILAEKSRYELMQELERKNKKLLKSLENLRRETLLKEQLTKDNMRMAAELDLLKRMQQLILPKPEELESIKDLDIAGFMQPADEVGGDYYDVLCSDGVITIAIGDVTGHGLESGILMVMTQTAVRTLQEIKEQNPVRFLDTLNRAIYNNIERMQSDKNITLAILNYANGKISISGQHEETIVVRKGGKVERIDTIDLGFPIGLHDDIREFINHHFVELEPGDGIVLYTDGITEAENLEQEHYGIERLCALVSRYWHQSSEEIKSKIIEDVYDHIGQQKVFDDITLLVVKKR</sequence>
<dbReference type="SMART" id="SM00331">
    <property type="entry name" value="PP2C_SIG"/>
    <property type="match status" value="1"/>
</dbReference>
<dbReference type="EMBL" id="JAIHOM010000053">
    <property type="protein sequence ID" value="MCW6036988.1"/>
    <property type="molecule type" value="Genomic_DNA"/>
</dbReference>
<dbReference type="PANTHER" id="PTHR43156:SF2">
    <property type="entry name" value="STAGE II SPORULATION PROTEIN E"/>
    <property type="match status" value="1"/>
</dbReference>
<proteinExistence type="predicted"/>
<feature type="domain" description="PPM-type phosphatase" evidence="3">
    <location>
        <begin position="197"/>
        <end position="417"/>
    </location>
</feature>
<accession>A0ABT3L662</accession>
<dbReference type="InterPro" id="IPR001932">
    <property type="entry name" value="PPM-type_phosphatase-like_dom"/>
</dbReference>
<gene>
    <name evidence="4" type="ORF">K4A83_12030</name>
</gene>
<dbReference type="RefSeq" id="WP_265264818.1">
    <property type="nucleotide sequence ID" value="NZ_JAIHOM010000053.1"/>
</dbReference>
<organism evidence="4 5">
    <name type="scientific">Spirulina subsalsa FACHB-351</name>
    <dbReference type="NCBI Taxonomy" id="234711"/>
    <lineage>
        <taxon>Bacteria</taxon>
        <taxon>Bacillati</taxon>
        <taxon>Cyanobacteriota</taxon>
        <taxon>Cyanophyceae</taxon>
        <taxon>Spirulinales</taxon>
        <taxon>Spirulinaceae</taxon>
        <taxon>Spirulina</taxon>
    </lineage>
</organism>
<dbReference type="Proteomes" id="UP001526426">
    <property type="component" value="Unassembled WGS sequence"/>
</dbReference>
<feature type="coiled-coil region" evidence="2">
    <location>
        <begin position="139"/>
        <end position="183"/>
    </location>
</feature>
<protein>
    <submittedName>
        <fullName evidence="4">PP2C family protein-serine/threonine phosphatase</fullName>
    </submittedName>
</protein>
<keyword evidence="5" id="KW-1185">Reference proteome</keyword>